<dbReference type="PROSITE" id="PS00840">
    <property type="entry name" value="SUMT_2"/>
    <property type="match status" value="1"/>
</dbReference>
<dbReference type="PIRSF" id="PIRSF036426">
    <property type="entry name" value="Sirohaem_synth"/>
    <property type="match status" value="1"/>
</dbReference>
<dbReference type="NCBIfam" id="NF004790">
    <property type="entry name" value="PRK06136.1"/>
    <property type="match status" value="1"/>
</dbReference>
<dbReference type="SUPFAM" id="SSF53790">
    <property type="entry name" value="Tetrapyrrole methylase"/>
    <property type="match status" value="1"/>
</dbReference>
<feature type="domain" description="Sirohaem synthase dimerisation" evidence="17">
    <location>
        <begin position="155"/>
        <end position="212"/>
    </location>
</feature>
<dbReference type="GO" id="GO:0051266">
    <property type="term" value="F:sirohydrochlorin ferrochelatase activity"/>
    <property type="evidence" value="ECO:0007669"/>
    <property type="project" value="UniProtKB-EC"/>
</dbReference>
<keyword evidence="5 15" id="KW-0489">Methyltransferase</keyword>
<dbReference type="Pfam" id="PF13241">
    <property type="entry name" value="NAD_binding_7"/>
    <property type="match status" value="1"/>
</dbReference>
<evidence type="ECO:0000313" key="19">
    <source>
        <dbReference type="EMBL" id="MCK7593746.1"/>
    </source>
</evidence>
<keyword evidence="8 19" id="KW-0560">Oxidoreductase</keyword>
<keyword evidence="4" id="KW-0169">Cobalamin biosynthesis</keyword>
<dbReference type="InterPro" id="IPR036291">
    <property type="entry name" value="NAD(P)-bd_dom_sf"/>
</dbReference>
<dbReference type="SUPFAM" id="SSF75615">
    <property type="entry name" value="Siroheme synthase middle domains-like"/>
    <property type="match status" value="1"/>
</dbReference>
<dbReference type="Gene3D" id="3.40.50.720">
    <property type="entry name" value="NAD(P)-binding Rossmann-like Domain"/>
    <property type="match status" value="1"/>
</dbReference>
<dbReference type="CDD" id="cd11642">
    <property type="entry name" value="SUMT"/>
    <property type="match status" value="1"/>
</dbReference>
<dbReference type="InterPro" id="IPR028281">
    <property type="entry name" value="Sirohaem_synthase_central"/>
</dbReference>
<dbReference type="RefSeq" id="WP_248207990.1">
    <property type="nucleotide sequence ID" value="NZ_JALNMH010000006.1"/>
</dbReference>
<evidence type="ECO:0000256" key="5">
    <source>
        <dbReference type="ARBA" id="ARBA00022603"/>
    </source>
</evidence>
<dbReference type="Pfam" id="PF00590">
    <property type="entry name" value="TP_methylase"/>
    <property type="match status" value="1"/>
</dbReference>
<evidence type="ECO:0000256" key="12">
    <source>
        <dbReference type="ARBA" id="ARBA00023268"/>
    </source>
</evidence>
<dbReference type="InterPro" id="IPR003043">
    <property type="entry name" value="Uropor_MeTrfase_CS"/>
</dbReference>
<dbReference type="InterPro" id="IPR014777">
    <property type="entry name" value="4pyrrole_Mease_sub1"/>
</dbReference>
<dbReference type="NCBIfam" id="TIGR01470">
    <property type="entry name" value="cysG_Nterm"/>
    <property type="match status" value="1"/>
</dbReference>
<protein>
    <submittedName>
        <fullName evidence="19">Siroheme synthase CysG</fullName>
        <ecNumber evidence="19">1.3.1.76</ecNumber>
        <ecNumber evidence="19">2.1.1.107</ecNumber>
        <ecNumber evidence="19">4.99.1.4</ecNumber>
    </submittedName>
</protein>
<evidence type="ECO:0000313" key="20">
    <source>
        <dbReference type="Proteomes" id="UP001431449"/>
    </source>
</evidence>
<dbReference type="Gene3D" id="1.10.8.210">
    <property type="entry name" value="Sirohaem synthase, dimerisation domain"/>
    <property type="match status" value="1"/>
</dbReference>
<dbReference type="NCBIfam" id="TIGR01469">
    <property type="entry name" value="cobA_cysG_Cterm"/>
    <property type="match status" value="1"/>
</dbReference>
<comment type="pathway">
    <text evidence="13">Porphyrin-containing compound metabolism; siroheme biosynthesis; precorrin-2 from uroporphyrinogen III: step 1/1.</text>
</comment>
<reference evidence="19" key="1">
    <citation type="submission" date="2022-04" db="EMBL/GenBank/DDBJ databases">
        <title>Lysobacter sp. CAU 1642 isolated from sea sand.</title>
        <authorList>
            <person name="Kim W."/>
        </authorList>
    </citation>
    <scope>NUCLEOTIDE SEQUENCE</scope>
    <source>
        <strain evidence="19">CAU 1642</strain>
    </source>
</reference>
<comment type="catalytic activity">
    <reaction evidence="14">
        <text>precorrin-2 + NAD(+) = sirohydrochlorin + NADH + 2 H(+)</text>
        <dbReference type="Rhea" id="RHEA:15613"/>
        <dbReference type="ChEBI" id="CHEBI:15378"/>
        <dbReference type="ChEBI" id="CHEBI:57540"/>
        <dbReference type="ChEBI" id="CHEBI:57945"/>
        <dbReference type="ChEBI" id="CHEBI:58351"/>
        <dbReference type="ChEBI" id="CHEBI:58827"/>
        <dbReference type="EC" id="1.3.1.76"/>
    </reaction>
</comment>
<dbReference type="PANTHER" id="PTHR45790:SF1">
    <property type="entry name" value="SIROHEME SYNTHASE"/>
    <property type="match status" value="1"/>
</dbReference>
<feature type="domain" description="Siroheme synthase central" evidence="18">
    <location>
        <begin position="126"/>
        <end position="149"/>
    </location>
</feature>
<dbReference type="GO" id="GO:0043115">
    <property type="term" value="F:precorrin-2 dehydrogenase activity"/>
    <property type="evidence" value="ECO:0007669"/>
    <property type="project" value="UniProtKB-EC"/>
</dbReference>
<keyword evidence="20" id="KW-1185">Reference proteome</keyword>
<comment type="similarity">
    <text evidence="3 15">Belongs to the precorrin methyltransferase family.</text>
</comment>
<dbReference type="InterPro" id="IPR014776">
    <property type="entry name" value="4pyrrole_Mease_sub2"/>
</dbReference>
<dbReference type="EC" id="4.99.1.4" evidence="19"/>
<evidence type="ECO:0000259" key="16">
    <source>
        <dbReference type="Pfam" id="PF00590"/>
    </source>
</evidence>
<accession>A0ABT0GGU4</accession>
<evidence type="ECO:0000256" key="2">
    <source>
        <dbReference type="ARBA" id="ARBA00005010"/>
    </source>
</evidence>
<evidence type="ECO:0000256" key="1">
    <source>
        <dbReference type="ARBA" id="ARBA00004953"/>
    </source>
</evidence>
<dbReference type="EC" id="2.1.1.107" evidence="19"/>
<dbReference type="EC" id="1.3.1.76" evidence="19"/>
<evidence type="ECO:0000259" key="17">
    <source>
        <dbReference type="Pfam" id="PF10414"/>
    </source>
</evidence>
<evidence type="ECO:0000256" key="9">
    <source>
        <dbReference type="ARBA" id="ARBA00023027"/>
    </source>
</evidence>
<comment type="pathway">
    <text evidence="1">Cofactor biosynthesis; adenosylcobalamin biosynthesis.</text>
</comment>
<sequence length="483" mass="52205">MDQDPDRLFPLFARLRGRPVLVVGGGVVAARKISPLIAAGARVRVVARALGEHVEALVSEARLEWIGREYEPGQLDEAWLVVVATSDRTLNARVAADAEARRLWANVVDDIELSSFQSPAVVDRAPLQVAISSGGAAPVLARQVREQIEVLLDEHVGPLASLLHEHRRLIRQRLPELPARRRFLESQREGPVGRRLAAGDRPGAIAALHQALSLAAARPAGMVSIVGAGPGDPGLVTLKALRRLQEADIILHDRLVPEAVLALARRDAERIETGKRAGQHFTPQEEIHRLMVHYAAQGLRVVRLKGGDPFVFGRGGEEIEHLREHDIDYEVIPGITAALACAAHAGIPLTHRDHAQSVRLLTAHCRDSLDTHDWAALAQERQTLAVYMGVSALADFSDQLIAHGRGPDTPCALIENGSRPDQRVVLTTLQHLPADAARFNVGSPALLVTGEVAALGDRLHWFGAKPLRHHPVHAVPAALASAA</sequence>
<dbReference type="SUPFAM" id="SSF51735">
    <property type="entry name" value="NAD(P)-binding Rossmann-fold domains"/>
    <property type="match status" value="1"/>
</dbReference>
<dbReference type="InterPro" id="IPR037115">
    <property type="entry name" value="Sirohaem_synt_dimer_dom_sf"/>
</dbReference>
<comment type="pathway">
    <text evidence="2">Porphyrin-containing compound metabolism; siroheme biosynthesis; sirohydrochlorin from precorrin-2: step 1/1.</text>
</comment>
<dbReference type="InterPro" id="IPR000878">
    <property type="entry name" value="4pyrrol_Mease"/>
</dbReference>
<dbReference type="Proteomes" id="UP001431449">
    <property type="component" value="Unassembled WGS sequence"/>
</dbReference>
<dbReference type="PANTHER" id="PTHR45790">
    <property type="entry name" value="SIROHEME SYNTHASE-RELATED"/>
    <property type="match status" value="1"/>
</dbReference>
<keyword evidence="9" id="KW-0520">NAD</keyword>
<feature type="domain" description="Tetrapyrrole methylase" evidence="16">
    <location>
        <begin position="222"/>
        <end position="432"/>
    </location>
</feature>
<evidence type="ECO:0000256" key="4">
    <source>
        <dbReference type="ARBA" id="ARBA00022573"/>
    </source>
</evidence>
<dbReference type="GO" id="GO:0032259">
    <property type="term" value="P:methylation"/>
    <property type="evidence" value="ECO:0007669"/>
    <property type="project" value="UniProtKB-KW"/>
</dbReference>
<evidence type="ECO:0000256" key="10">
    <source>
        <dbReference type="ARBA" id="ARBA00023239"/>
    </source>
</evidence>
<dbReference type="InterPro" id="IPR006367">
    <property type="entry name" value="Sirohaem_synthase_N"/>
</dbReference>
<keyword evidence="11" id="KW-0627">Porphyrin biosynthesis</keyword>
<keyword evidence="10 19" id="KW-0456">Lyase</keyword>
<dbReference type="PROSITE" id="PS00839">
    <property type="entry name" value="SUMT_1"/>
    <property type="match status" value="1"/>
</dbReference>
<dbReference type="InterPro" id="IPR012409">
    <property type="entry name" value="Sirohaem_synth"/>
</dbReference>
<keyword evidence="12" id="KW-0511">Multifunctional enzyme</keyword>
<name>A0ABT0GGU4_9GAMM</name>
<evidence type="ECO:0000256" key="7">
    <source>
        <dbReference type="ARBA" id="ARBA00022691"/>
    </source>
</evidence>
<keyword evidence="7" id="KW-0949">S-adenosyl-L-methionine</keyword>
<evidence type="ECO:0000256" key="13">
    <source>
        <dbReference type="ARBA" id="ARBA00025705"/>
    </source>
</evidence>
<dbReference type="Pfam" id="PF14824">
    <property type="entry name" value="Sirohm_synth_M"/>
    <property type="match status" value="1"/>
</dbReference>
<dbReference type="Gene3D" id="3.30.950.10">
    <property type="entry name" value="Methyltransferase, Cobalt-precorrin-4 Transmethylase, Domain 2"/>
    <property type="match status" value="1"/>
</dbReference>
<organism evidence="19 20">
    <name type="scientific">Pseudomarimonas salicorniae</name>
    <dbReference type="NCBI Taxonomy" id="2933270"/>
    <lineage>
        <taxon>Bacteria</taxon>
        <taxon>Pseudomonadati</taxon>
        <taxon>Pseudomonadota</taxon>
        <taxon>Gammaproteobacteria</taxon>
        <taxon>Lysobacterales</taxon>
        <taxon>Lysobacteraceae</taxon>
        <taxon>Pseudomarimonas</taxon>
    </lineage>
</organism>
<gene>
    <name evidence="19" type="primary">cysG</name>
    <name evidence="19" type="ORF">M0G41_08695</name>
</gene>
<dbReference type="NCBIfam" id="NF007922">
    <property type="entry name" value="PRK10637.1"/>
    <property type="match status" value="1"/>
</dbReference>
<evidence type="ECO:0000256" key="3">
    <source>
        <dbReference type="ARBA" id="ARBA00005879"/>
    </source>
</evidence>
<dbReference type="Pfam" id="PF10414">
    <property type="entry name" value="CysG_dimeriser"/>
    <property type="match status" value="1"/>
</dbReference>
<evidence type="ECO:0000256" key="14">
    <source>
        <dbReference type="ARBA" id="ARBA00047561"/>
    </source>
</evidence>
<dbReference type="Gene3D" id="3.30.160.110">
    <property type="entry name" value="Siroheme synthase, domain 2"/>
    <property type="match status" value="1"/>
</dbReference>
<dbReference type="InterPro" id="IPR006366">
    <property type="entry name" value="CobA/CysG_C"/>
</dbReference>
<dbReference type="Gene3D" id="3.40.1010.10">
    <property type="entry name" value="Cobalt-precorrin-4 Transmethylase, Domain 1"/>
    <property type="match status" value="1"/>
</dbReference>
<evidence type="ECO:0000256" key="15">
    <source>
        <dbReference type="RuleBase" id="RU003960"/>
    </source>
</evidence>
<evidence type="ECO:0000256" key="6">
    <source>
        <dbReference type="ARBA" id="ARBA00022679"/>
    </source>
</evidence>
<proteinExistence type="inferred from homology"/>
<dbReference type="EMBL" id="JALNMH010000006">
    <property type="protein sequence ID" value="MCK7593746.1"/>
    <property type="molecule type" value="Genomic_DNA"/>
</dbReference>
<dbReference type="GO" id="GO:0004851">
    <property type="term" value="F:uroporphyrin-III C-methyltransferase activity"/>
    <property type="evidence" value="ECO:0007669"/>
    <property type="project" value="UniProtKB-EC"/>
</dbReference>
<evidence type="ECO:0000259" key="18">
    <source>
        <dbReference type="Pfam" id="PF14824"/>
    </source>
</evidence>
<keyword evidence="6 15" id="KW-0808">Transferase</keyword>
<evidence type="ECO:0000256" key="11">
    <source>
        <dbReference type="ARBA" id="ARBA00023244"/>
    </source>
</evidence>
<evidence type="ECO:0000256" key="8">
    <source>
        <dbReference type="ARBA" id="ARBA00023002"/>
    </source>
</evidence>
<dbReference type="InterPro" id="IPR035996">
    <property type="entry name" value="4pyrrol_Methylase_sf"/>
</dbReference>
<dbReference type="InterPro" id="IPR050161">
    <property type="entry name" value="Siro_Cobalamin_biosynth"/>
</dbReference>
<dbReference type="InterPro" id="IPR019478">
    <property type="entry name" value="Sirohaem_synthase_dimer_dom"/>
</dbReference>
<comment type="caution">
    <text evidence="19">The sequence shown here is derived from an EMBL/GenBank/DDBJ whole genome shotgun (WGS) entry which is preliminary data.</text>
</comment>